<organism evidence="2">
    <name type="scientific">freshwater metagenome</name>
    <dbReference type="NCBI Taxonomy" id="449393"/>
    <lineage>
        <taxon>unclassified sequences</taxon>
        <taxon>metagenomes</taxon>
        <taxon>ecological metagenomes</taxon>
    </lineage>
</organism>
<proteinExistence type="predicted"/>
<feature type="domain" description="MoaB/Mog" evidence="1">
    <location>
        <begin position="87"/>
        <end position="226"/>
    </location>
</feature>
<dbReference type="InterPro" id="IPR036688">
    <property type="entry name" value="MoeA_C_domain_IV_sf"/>
</dbReference>
<reference evidence="2" key="1">
    <citation type="submission" date="2020-05" db="EMBL/GenBank/DDBJ databases">
        <authorList>
            <person name="Chiriac C."/>
            <person name="Salcher M."/>
            <person name="Ghai R."/>
            <person name="Kavagutti S V."/>
        </authorList>
    </citation>
    <scope>NUCLEOTIDE SEQUENCE</scope>
</reference>
<dbReference type="GO" id="GO:0006777">
    <property type="term" value="P:Mo-molybdopterin cofactor biosynthetic process"/>
    <property type="evidence" value="ECO:0007669"/>
    <property type="project" value="TreeGrafter"/>
</dbReference>
<dbReference type="PANTHER" id="PTHR10192:SF5">
    <property type="entry name" value="GEPHYRIN"/>
    <property type="match status" value="1"/>
</dbReference>
<dbReference type="PANTHER" id="PTHR10192">
    <property type="entry name" value="MOLYBDOPTERIN BIOSYNTHESIS PROTEIN"/>
    <property type="match status" value="1"/>
</dbReference>
<evidence type="ECO:0000259" key="1">
    <source>
        <dbReference type="SMART" id="SM00852"/>
    </source>
</evidence>
<evidence type="ECO:0000313" key="2">
    <source>
        <dbReference type="EMBL" id="CAB4998801.1"/>
    </source>
</evidence>
<dbReference type="GO" id="GO:0005829">
    <property type="term" value="C:cytosol"/>
    <property type="evidence" value="ECO:0007669"/>
    <property type="project" value="TreeGrafter"/>
</dbReference>
<dbReference type="InterPro" id="IPR038987">
    <property type="entry name" value="MoeA-like"/>
</dbReference>
<dbReference type="InterPro" id="IPR005111">
    <property type="entry name" value="MoeA_C_domain_IV"/>
</dbReference>
<sequence length="313" mass="34131">MADKYGVIMTEQMRVDEFLAAVLEITQPLDPFDMPLLDAHGAIIASDVSAGDRLVLKAGTLIQSRQIGLAASIGLSRLPTRPHPRVVVLSAGPDLVEPGMDLVDEEEYETNSWLLTTAVREVGAVAYRVHSIPDDESELRAVIEDQLVRADLVIISGERHDDSFALINRTLQLLGEIRDVELAIADSGRHGFGKIGPDQTPVVVLPGDPMAAYTSFELFVRPMIRQMMGALEIHRPSVKARLEKNVNSSSPLRSYLPGVLSEDYALVTVLPHHSEASTMAQANCLVAIPEDAKDVKAGTQVSCVILQRNYSHL</sequence>
<dbReference type="Pfam" id="PF03454">
    <property type="entry name" value="MoeA_C"/>
    <property type="match status" value="1"/>
</dbReference>
<dbReference type="SUPFAM" id="SSF53218">
    <property type="entry name" value="Molybdenum cofactor biosynthesis proteins"/>
    <property type="match status" value="1"/>
</dbReference>
<name>A0A6J7P0Q5_9ZZZZ</name>
<dbReference type="InterPro" id="IPR036425">
    <property type="entry name" value="MoaB/Mog-like_dom_sf"/>
</dbReference>
<dbReference type="SMART" id="SM00852">
    <property type="entry name" value="MoCF_biosynth"/>
    <property type="match status" value="1"/>
</dbReference>
<dbReference type="Gene3D" id="2.40.340.10">
    <property type="entry name" value="MoeA, C-terminal, domain IV"/>
    <property type="match status" value="1"/>
</dbReference>
<dbReference type="AlphaFoldDB" id="A0A6J7P0Q5"/>
<dbReference type="InterPro" id="IPR001453">
    <property type="entry name" value="MoaB/Mog_dom"/>
</dbReference>
<protein>
    <submittedName>
        <fullName evidence="2">Unannotated protein</fullName>
    </submittedName>
</protein>
<gene>
    <name evidence="2" type="ORF">UFOPK4049_00299</name>
</gene>
<dbReference type="EMBL" id="CAFBPB010000024">
    <property type="protein sequence ID" value="CAB4998801.1"/>
    <property type="molecule type" value="Genomic_DNA"/>
</dbReference>
<dbReference type="NCBIfam" id="NF045515">
    <property type="entry name" value="Glp_gephyrin"/>
    <property type="match status" value="1"/>
</dbReference>
<dbReference type="SUPFAM" id="SSF63867">
    <property type="entry name" value="MoeA C-terminal domain-like"/>
    <property type="match status" value="1"/>
</dbReference>
<dbReference type="Pfam" id="PF00994">
    <property type="entry name" value="MoCF_biosynth"/>
    <property type="match status" value="1"/>
</dbReference>
<dbReference type="Gene3D" id="3.40.980.10">
    <property type="entry name" value="MoaB/Mog-like domain"/>
    <property type="match status" value="1"/>
</dbReference>
<dbReference type="GO" id="GO:0061599">
    <property type="term" value="F:molybdopterin molybdotransferase activity"/>
    <property type="evidence" value="ECO:0007669"/>
    <property type="project" value="TreeGrafter"/>
</dbReference>
<accession>A0A6J7P0Q5</accession>